<keyword evidence="8" id="KW-0560">Oxidoreductase</keyword>
<dbReference type="Gene3D" id="2.10.110.20">
    <property type="match status" value="1"/>
</dbReference>
<dbReference type="GO" id="GO:0010468">
    <property type="term" value="P:regulation of gene expression"/>
    <property type="evidence" value="ECO:0007669"/>
    <property type="project" value="TreeGrafter"/>
</dbReference>
<keyword evidence="5" id="KW-0862">Zinc</keyword>
<evidence type="ECO:0000256" key="3">
    <source>
        <dbReference type="ARBA" id="ARBA00022553"/>
    </source>
</evidence>
<evidence type="ECO:0000256" key="8">
    <source>
        <dbReference type="ARBA" id="ARBA00023002"/>
    </source>
</evidence>
<dbReference type="KEGG" id="bgt:106056390"/>
<dbReference type="Proteomes" id="UP001165740">
    <property type="component" value="Chromosome 15"/>
</dbReference>
<feature type="region of interest" description="Disordered" evidence="13">
    <location>
        <begin position="462"/>
        <end position="481"/>
    </location>
</feature>
<feature type="region of interest" description="Disordered" evidence="13">
    <location>
        <begin position="1279"/>
        <end position="1301"/>
    </location>
</feature>
<dbReference type="SMART" id="SM00028">
    <property type="entry name" value="TPR"/>
    <property type="match status" value="7"/>
</dbReference>
<name>A0A9U8E0X8_BIOGL</name>
<feature type="region of interest" description="Disordered" evidence="13">
    <location>
        <begin position="515"/>
        <end position="574"/>
    </location>
</feature>
<comment type="subcellular location">
    <subcellularLocation>
        <location evidence="2">Nucleus</location>
    </subcellularLocation>
</comment>
<dbReference type="Pfam" id="PF02373">
    <property type="entry name" value="JmjC"/>
    <property type="match status" value="1"/>
</dbReference>
<keyword evidence="4" id="KW-0479">Metal-binding</keyword>
<dbReference type="InterPro" id="IPR051630">
    <property type="entry name" value="Corepressor-Demethylase"/>
</dbReference>
<evidence type="ECO:0000256" key="6">
    <source>
        <dbReference type="ARBA" id="ARBA00022853"/>
    </source>
</evidence>
<feature type="repeat" description="TPR" evidence="12">
    <location>
        <begin position="311"/>
        <end position="344"/>
    </location>
</feature>
<dbReference type="Gene3D" id="1.25.40.10">
    <property type="entry name" value="Tetratricopeptide repeat domain"/>
    <property type="match status" value="2"/>
</dbReference>
<feature type="repeat" description="TPR" evidence="12">
    <location>
        <begin position="277"/>
        <end position="310"/>
    </location>
</feature>
<keyword evidence="7" id="KW-0223">Dioxygenase</keyword>
<dbReference type="InterPro" id="IPR048560">
    <property type="entry name" value="KDM6A_B-like_GATAL"/>
</dbReference>
<keyword evidence="6" id="KW-0156">Chromatin regulator</keyword>
<feature type="repeat" description="TPR" evidence="12">
    <location>
        <begin position="86"/>
        <end position="119"/>
    </location>
</feature>
<evidence type="ECO:0000256" key="4">
    <source>
        <dbReference type="ARBA" id="ARBA00022723"/>
    </source>
</evidence>
<dbReference type="Gene3D" id="1.20.58.1370">
    <property type="match status" value="1"/>
</dbReference>
<feature type="region of interest" description="Disordered" evidence="13">
    <location>
        <begin position="603"/>
        <end position="697"/>
    </location>
</feature>
<dbReference type="InterPro" id="IPR019734">
    <property type="entry name" value="TPR_rpt"/>
</dbReference>
<proteinExistence type="inferred from homology"/>
<dbReference type="InterPro" id="IPR011990">
    <property type="entry name" value="TPR-like_helical_dom_sf"/>
</dbReference>
<dbReference type="PROSITE" id="PS50005">
    <property type="entry name" value="TPR"/>
    <property type="match status" value="4"/>
</dbReference>
<gene>
    <name evidence="16" type="primary">LOC106056390</name>
</gene>
<dbReference type="Pfam" id="PF21326">
    <property type="entry name" value="KDM6_GATAL"/>
    <property type="match status" value="1"/>
</dbReference>
<evidence type="ECO:0000256" key="13">
    <source>
        <dbReference type="SAM" id="MobiDB-lite"/>
    </source>
</evidence>
<dbReference type="GO" id="GO:0071558">
    <property type="term" value="F:histone H3K27me2/H3K27me3 demethylase activity"/>
    <property type="evidence" value="ECO:0007669"/>
    <property type="project" value="TreeGrafter"/>
</dbReference>
<keyword evidence="10" id="KW-0539">Nucleus</keyword>
<feature type="compositionally biased region" description="Low complexity" evidence="13">
    <location>
        <begin position="643"/>
        <end position="652"/>
    </location>
</feature>
<feature type="compositionally biased region" description="Low complexity" evidence="13">
    <location>
        <begin position="666"/>
        <end position="678"/>
    </location>
</feature>
<organism evidence="15 16">
    <name type="scientific">Biomphalaria glabrata</name>
    <name type="common">Bloodfluke planorb</name>
    <name type="synonym">Freshwater snail</name>
    <dbReference type="NCBI Taxonomy" id="6526"/>
    <lineage>
        <taxon>Eukaryota</taxon>
        <taxon>Metazoa</taxon>
        <taxon>Spiralia</taxon>
        <taxon>Lophotrochozoa</taxon>
        <taxon>Mollusca</taxon>
        <taxon>Gastropoda</taxon>
        <taxon>Heterobranchia</taxon>
        <taxon>Euthyneura</taxon>
        <taxon>Panpulmonata</taxon>
        <taxon>Hygrophila</taxon>
        <taxon>Lymnaeoidea</taxon>
        <taxon>Planorbidae</taxon>
        <taxon>Biomphalaria</taxon>
    </lineage>
</organism>
<dbReference type="GO" id="GO:0000978">
    <property type="term" value="F:RNA polymerase II cis-regulatory region sequence-specific DNA binding"/>
    <property type="evidence" value="ECO:0007669"/>
    <property type="project" value="TreeGrafter"/>
</dbReference>
<dbReference type="FunFam" id="2.60.120.650:FF:000002">
    <property type="entry name" value="lysine-specific demethylase 6A isoform X2"/>
    <property type="match status" value="1"/>
</dbReference>
<dbReference type="OMA" id="AGMPYKS"/>
<feature type="compositionally biased region" description="Acidic residues" evidence="13">
    <location>
        <begin position="688"/>
        <end position="697"/>
    </location>
</feature>
<evidence type="ECO:0000313" key="16">
    <source>
        <dbReference type="RefSeq" id="XP_013068562.1"/>
    </source>
</evidence>
<reference evidence="16" key="1">
    <citation type="submission" date="2025-08" db="UniProtKB">
        <authorList>
            <consortium name="RefSeq"/>
        </authorList>
    </citation>
    <scope>IDENTIFICATION</scope>
</reference>
<dbReference type="InterPro" id="IPR003347">
    <property type="entry name" value="JmjC_dom"/>
</dbReference>
<keyword evidence="12" id="KW-0802">TPR repeat</keyword>
<dbReference type="PROSITE" id="PS51184">
    <property type="entry name" value="JMJC"/>
    <property type="match status" value="1"/>
</dbReference>
<dbReference type="Pfam" id="PF21322">
    <property type="entry name" value="KDM6_C-hel"/>
    <property type="match status" value="1"/>
</dbReference>
<feature type="compositionally biased region" description="Polar residues" evidence="13">
    <location>
        <begin position="619"/>
        <end position="636"/>
    </location>
</feature>
<feature type="region of interest" description="Disordered" evidence="13">
    <location>
        <begin position="897"/>
        <end position="920"/>
    </location>
</feature>
<evidence type="ECO:0000256" key="11">
    <source>
        <dbReference type="ARBA" id="ARBA00034483"/>
    </source>
</evidence>
<evidence type="ECO:0000256" key="12">
    <source>
        <dbReference type="PROSITE-ProRule" id="PRU00339"/>
    </source>
</evidence>
<dbReference type="SUPFAM" id="SSF51197">
    <property type="entry name" value="Clavaminate synthase-like"/>
    <property type="match status" value="1"/>
</dbReference>
<dbReference type="OrthoDB" id="418911at2759"/>
<dbReference type="PANTHER" id="PTHR14017:SF1">
    <property type="entry name" value="LD02225P"/>
    <property type="match status" value="1"/>
</dbReference>
<keyword evidence="9" id="KW-0408">Iron</keyword>
<accession>A0A9U8E0X8</accession>
<comment type="cofactor">
    <cofactor evidence="1">
        <name>Fe(2+)</name>
        <dbReference type="ChEBI" id="CHEBI:29033"/>
    </cofactor>
</comment>
<evidence type="ECO:0000256" key="1">
    <source>
        <dbReference type="ARBA" id="ARBA00001954"/>
    </source>
</evidence>
<dbReference type="GO" id="GO:0046872">
    <property type="term" value="F:metal ion binding"/>
    <property type="evidence" value="ECO:0007669"/>
    <property type="project" value="UniProtKB-KW"/>
</dbReference>
<dbReference type="FunFam" id="2.10.110.20:FF:000001">
    <property type="entry name" value="lysine-specific demethylase 6A isoform X2"/>
    <property type="match status" value="1"/>
</dbReference>
<dbReference type="InterPro" id="IPR046941">
    <property type="entry name" value="KDM6_GATAL_sf"/>
</dbReference>
<dbReference type="SMART" id="SM00558">
    <property type="entry name" value="JmjC"/>
    <property type="match status" value="1"/>
</dbReference>
<feature type="compositionally biased region" description="Polar residues" evidence="13">
    <location>
        <begin position="515"/>
        <end position="532"/>
    </location>
</feature>
<dbReference type="Pfam" id="PF13181">
    <property type="entry name" value="TPR_8"/>
    <property type="match status" value="1"/>
</dbReference>
<keyword evidence="15" id="KW-1185">Reference proteome</keyword>
<dbReference type="PANTHER" id="PTHR14017">
    <property type="entry name" value="LYSINE-SPECIFIC DEMETHYLASE"/>
    <property type="match status" value="1"/>
</dbReference>
<protein>
    <submittedName>
        <fullName evidence="16">Lysine-specific demethylase 6A-like isoform X1</fullName>
    </submittedName>
</protein>
<dbReference type="SUPFAM" id="SSF48452">
    <property type="entry name" value="TPR-like"/>
    <property type="match status" value="2"/>
</dbReference>
<dbReference type="GeneID" id="106056390"/>
<evidence type="ECO:0000313" key="15">
    <source>
        <dbReference type="Proteomes" id="UP001165740"/>
    </source>
</evidence>
<feature type="domain" description="JmjC" evidence="14">
    <location>
        <begin position="943"/>
        <end position="1106"/>
    </location>
</feature>
<dbReference type="InterPro" id="IPR048562">
    <property type="entry name" value="KDM6A_B-like_C-hel"/>
</dbReference>
<comment type="similarity">
    <text evidence="11">Belongs to the UTX family.</text>
</comment>
<feature type="compositionally biased region" description="Basic and acidic residues" evidence="13">
    <location>
        <begin position="897"/>
        <end position="913"/>
    </location>
</feature>
<feature type="compositionally biased region" description="Basic residues" evidence="13">
    <location>
        <begin position="1290"/>
        <end position="1301"/>
    </location>
</feature>
<sequence length="1301" mass="144875">MSSGKLAEALTSEERRQLAEFNSCLYGYIKFEDNDKCSKKLLIQKGIAYYDRVIRDKMKAAGLGSSFTPMDSQKRAELQKKVNVDPNIYCHLGHLHLLLEDFPKAMSAYQKFYNVQPHYWKDAAFLYGLGLVYFHFNAYKWATQIFQQLLYAEPGFRRASEVHLRLALMFKVLKQYDNSLKHFKLTLADSNPCISSQAEIKLHIAHLYEIQGKSKQAKEAYEQFIQGDNLTPTLKAAALRHLGWLYYTVSQLADKNVRENLAIQHLKASVDIDSSNGQAWYLLGRCFSGVGRVHDAFDAYRQSIDKSEANADTWCSIGVLYQQQNQPMDALQAYICAVQLDKSHTAAWADLGVLYETCNQPNDALTCYLNATRNSESNSNLAAKIKFLQQNLANMPLQHFPNKNQTLPSIEEAWRLPIPAELTSRQGNTGPAAVPGRGPGTAAQDSDSLYGDDKKKRLKAMKRPSTEPLEMPPPHPPATLSQHQLHMMQRMVSNQANLNPTQQTLLRQLQEQHMLSQQFKQQSSTLSSQGRVGQQCGPNPPSSSLSPLNFGGLPGLNTSATIQPGPFLNPLETSPSKLDEKFQFSPQDIAMAEDVLAEIAGKGSSSLSTSPKLGIPSSEGGSCPSSTPSSVDNLLQGSKDHNGGSLNLNNSGGIQGRITPSGQGRVTPSSTSVHSSSPQGSTRGDGESNCDEDDDELAKDSKYNKEIFTVAATKELGLVLKRSSADASLLQKETRPAVVTLDINMSGSKIIELSKGQGLIHPSLSSILGEDHPPPHPPCAPSPPLPKDSLNPPTPSVYLDNKKDAFSIQLQQFCHQQPVVVIRGIAGALKLDLGLFSTKSLVEANPDHPVEVRTQKQQAPDENFDNNGKRLWYCDSTRGVTTVAKYAQYQASSFQESLREEQEKSKGVVKDSDSDSNSSLTSKRRKFKTIKFGTNVDLSDEKKWRVQLHELTKLPSFARVVSGNNMLSHVGHSILGMNTVQLYMKVPGSRTPGHQENNNFCSVNINIGPGDCEWFSVPEQYWGVIQDMCERNGVNYLHGSWWPILEDLYEEDVPVYRFIQKPGDLVWIGPGTVHWVQAIGWCNNIAWNVGPLTYRQYILGVERYEYNKLQSYKSIVPMITLSWNLAQNVGFSDPKLYNAIKTTLMRSLRQVRMTLDFVEDLKKEVKWHGRTSDEPAHYCEECEIEVFNILFVTECDGQFLVHCQDCARKASPTLNNFVVLNQYTLDELIQIYDRFKIHTDPIASEGTSSSEAKVSVTSPMLAIIPISPSKDTKLNSAFSQPHPYPVSIWPKKKGRAKLSSK</sequence>
<evidence type="ECO:0000256" key="7">
    <source>
        <dbReference type="ARBA" id="ARBA00022964"/>
    </source>
</evidence>
<dbReference type="RefSeq" id="XP_013068562.1">
    <property type="nucleotide sequence ID" value="XM_013213108.2"/>
</dbReference>
<dbReference type="Gene3D" id="2.60.120.650">
    <property type="entry name" value="Cupin"/>
    <property type="match status" value="1"/>
</dbReference>
<evidence type="ECO:0000256" key="5">
    <source>
        <dbReference type="ARBA" id="ARBA00022833"/>
    </source>
</evidence>
<evidence type="ECO:0000259" key="14">
    <source>
        <dbReference type="PROSITE" id="PS51184"/>
    </source>
</evidence>
<evidence type="ECO:0000256" key="10">
    <source>
        <dbReference type="ARBA" id="ARBA00023242"/>
    </source>
</evidence>
<feature type="compositionally biased region" description="Low complexity" evidence="13">
    <location>
        <begin position="542"/>
        <end position="557"/>
    </location>
</feature>
<feature type="compositionally biased region" description="Pro residues" evidence="13">
    <location>
        <begin position="775"/>
        <end position="786"/>
    </location>
</feature>
<evidence type="ECO:0000256" key="2">
    <source>
        <dbReference type="ARBA" id="ARBA00004123"/>
    </source>
</evidence>
<keyword evidence="3" id="KW-0597">Phosphoprotein</keyword>
<dbReference type="GO" id="GO:0031490">
    <property type="term" value="F:chromatin DNA binding"/>
    <property type="evidence" value="ECO:0007669"/>
    <property type="project" value="TreeGrafter"/>
</dbReference>
<feature type="repeat" description="TPR" evidence="12">
    <location>
        <begin position="123"/>
        <end position="156"/>
    </location>
</feature>
<evidence type="ECO:0000256" key="9">
    <source>
        <dbReference type="ARBA" id="ARBA00023004"/>
    </source>
</evidence>
<feature type="region of interest" description="Disordered" evidence="13">
    <location>
        <begin position="762"/>
        <end position="792"/>
    </location>
</feature>
<dbReference type="GO" id="GO:0044666">
    <property type="term" value="C:MLL3/4 complex"/>
    <property type="evidence" value="ECO:0007669"/>
    <property type="project" value="TreeGrafter"/>
</dbReference>
<feature type="region of interest" description="Disordered" evidence="13">
    <location>
        <begin position="422"/>
        <end position="452"/>
    </location>
</feature>